<dbReference type="Proteomes" id="UP000274504">
    <property type="component" value="Unassembled WGS sequence"/>
</dbReference>
<evidence type="ECO:0000256" key="5">
    <source>
        <dbReference type="PROSITE-ProRule" id="PRU00723"/>
    </source>
</evidence>
<feature type="zinc finger region" description="C3H1-type" evidence="5">
    <location>
        <begin position="54"/>
        <end position="79"/>
    </location>
</feature>
<dbReference type="GO" id="GO:0043484">
    <property type="term" value="P:regulation of RNA splicing"/>
    <property type="evidence" value="ECO:0007669"/>
    <property type="project" value="TreeGrafter"/>
</dbReference>
<evidence type="ECO:0000256" key="1">
    <source>
        <dbReference type="ARBA" id="ARBA00022723"/>
    </source>
</evidence>
<feature type="compositionally biased region" description="Low complexity" evidence="7">
    <location>
        <begin position="384"/>
        <end position="398"/>
    </location>
</feature>
<dbReference type="InterPro" id="IPR000571">
    <property type="entry name" value="Znf_CCCH"/>
</dbReference>
<feature type="compositionally biased region" description="Basic and acidic residues" evidence="7">
    <location>
        <begin position="810"/>
        <end position="819"/>
    </location>
</feature>
<evidence type="ECO:0000256" key="6">
    <source>
        <dbReference type="SAM" id="Coils"/>
    </source>
</evidence>
<organism evidence="11">
    <name type="scientific">Hymenolepis diminuta</name>
    <name type="common">Rat tapeworm</name>
    <dbReference type="NCBI Taxonomy" id="6216"/>
    <lineage>
        <taxon>Eukaryota</taxon>
        <taxon>Metazoa</taxon>
        <taxon>Spiralia</taxon>
        <taxon>Lophotrochozoa</taxon>
        <taxon>Platyhelminthes</taxon>
        <taxon>Cestoda</taxon>
        <taxon>Eucestoda</taxon>
        <taxon>Cyclophyllidea</taxon>
        <taxon>Hymenolepididae</taxon>
        <taxon>Hymenolepis</taxon>
    </lineage>
</organism>
<feature type="compositionally biased region" description="Polar residues" evidence="7">
    <location>
        <begin position="363"/>
        <end position="383"/>
    </location>
</feature>
<evidence type="ECO:0000313" key="11">
    <source>
        <dbReference type="WBParaSite" id="HDID_0000824701-mRNA-1"/>
    </source>
</evidence>
<proteinExistence type="predicted"/>
<feature type="region of interest" description="Disordered" evidence="7">
    <location>
        <begin position="681"/>
        <end position="795"/>
    </location>
</feature>
<dbReference type="GO" id="GO:0003723">
    <property type="term" value="F:RNA binding"/>
    <property type="evidence" value="ECO:0007669"/>
    <property type="project" value="TreeGrafter"/>
</dbReference>
<feature type="region of interest" description="Disordered" evidence="7">
    <location>
        <begin position="441"/>
        <end position="502"/>
    </location>
</feature>
<feature type="region of interest" description="Disordered" evidence="7">
    <location>
        <begin position="810"/>
        <end position="842"/>
    </location>
</feature>
<reference evidence="9 10" key="2">
    <citation type="submission" date="2018-11" db="EMBL/GenBank/DDBJ databases">
        <authorList>
            <consortium name="Pathogen Informatics"/>
        </authorList>
    </citation>
    <scope>NUCLEOTIDE SEQUENCE [LARGE SCALE GENOMIC DNA]</scope>
</reference>
<dbReference type="OrthoDB" id="250836at2759"/>
<name>A0A158QF26_HYMDI</name>
<feature type="region of interest" description="Disordered" evidence="7">
    <location>
        <begin position="154"/>
        <end position="185"/>
    </location>
</feature>
<dbReference type="STRING" id="6216.A0A158QF26"/>
<dbReference type="PROSITE" id="PS50103">
    <property type="entry name" value="ZF_C3H1"/>
    <property type="match status" value="3"/>
</dbReference>
<dbReference type="SMART" id="SM00356">
    <property type="entry name" value="ZnF_C3H1"/>
    <property type="match status" value="3"/>
</dbReference>
<gene>
    <name evidence="9" type="ORF">HDID_LOCUS8245</name>
</gene>
<feature type="domain" description="C3H1-type" evidence="8">
    <location>
        <begin position="54"/>
        <end position="79"/>
    </location>
</feature>
<feature type="compositionally biased region" description="Low complexity" evidence="7">
    <location>
        <begin position="727"/>
        <end position="740"/>
    </location>
</feature>
<evidence type="ECO:0000256" key="7">
    <source>
        <dbReference type="SAM" id="MobiDB-lite"/>
    </source>
</evidence>
<evidence type="ECO:0000313" key="9">
    <source>
        <dbReference type="EMBL" id="VDL60563.1"/>
    </source>
</evidence>
<feature type="compositionally biased region" description="Polar residues" evidence="7">
    <location>
        <begin position="820"/>
        <end position="829"/>
    </location>
</feature>
<feature type="coiled-coil region" evidence="6">
    <location>
        <begin position="920"/>
        <end position="947"/>
    </location>
</feature>
<feature type="region of interest" description="Disordered" evidence="7">
    <location>
        <begin position="363"/>
        <end position="398"/>
    </location>
</feature>
<dbReference type="PANTHER" id="PTHR12675:SF6">
    <property type="entry name" value="ZINC FINGER CCCH DOMAIN-CONTAINING PROTEIN 10"/>
    <property type="match status" value="1"/>
</dbReference>
<evidence type="ECO:0000256" key="3">
    <source>
        <dbReference type="ARBA" id="ARBA00022771"/>
    </source>
</evidence>
<evidence type="ECO:0000256" key="2">
    <source>
        <dbReference type="ARBA" id="ARBA00022737"/>
    </source>
</evidence>
<feature type="compositionally biased region" description="Polar residues" evidence="7">
    <location>
        <begin position="685"/>
        <end position="709"/>
    </location>
</feature>
<dbReference type="GO" id="GO:0008270">
    <property type="term" value="F:zinc ion binding"/>
    <property type="evidence" value="ECO:0007669"/>
    <property type="project" value="UniProtKB-KW"/>
</dbReference>
<keyword evidence="1 5" id="KW-0479">Metal-binding</keyword>
<dbReference type="Gene3D" id="3.30.1370.210">
    <property type="match status" value="2"/>
</dbReference>
<feature type="compositionally biased region" description="Polar residues" evidence="7">
    <location>
        <begin position="444"/>
        <end position="462"/>
    </location>
</feature>
<feature type="domain" description="C3H1-type" evidence="8">
    <location>
        <begin position="19"/>
        <end position="46"/>
    </location>
</feature>
<evidence type="ECO:0000256" key="4">
    <source>
        <dbReference type="ARBA" id="ARBA00022833"/>
    </source>
</evidence>
<dbReference type="Pfam" id="PF00642">
    <property type="entry name" value="zf-CCCH"/>
    <property type="match status" value="1"/>
</dbReference>
<evidence type="ECO:0000259" key="8">
    <source>
        <dbReference type="PROSITE" id="PS50103"/>
    </source>
</evidence>
<dbReference type="AlphaFoldDB" id="A0A158QF26"/>
<dbReference type="EMBL" id="UYSG01011051">
    <property type="protein sequence ID" value="VDL60563.1"/>
    <property type="molecule type" value="Genomic_DNA"/>
</dbReference>
<feature type="compositionally biased region" description="Pro residues" evidence="7">
    <location>
        <begin position="482"/>
        <end position="501"/>
    </location>
</feature>
<feature type="compositionally biased region" description="Acidic residues" evidence="7">
    <location>
        <begin position="746"/>
        <end position="766"/>
    </location>
</feature>
<sequence>MPSDQAFTNFIESAKNLVDVDSDVCRDFLRNTCKRGKKCKYKHPAITPGSDLVREAVYCHDYQNGICHRSSCKFLHCTKKEEEFFRLYRLTPTSQTNKVSDNEVSCLDPSIPICKDFLNHNCHRGLACKFRHSKPTSNPSPSEKTVIYQVPEPQLYDPHPQYPDGARGSLLPPPPRTSESGETVTTPETATAMVAAVAAAGYLALQQKQQQRDHHQQQQQCGGYLHHHHQQCGTPSVVVQGVSRGTVAVPSASAAAVAAAAAATAIATQQHAPLSHRYSDSALNPPTSISVMQSILGAVTNSSTPHPHCIGGPSSCPPPTSHASSGVLPYHYDHRLNSHYCLNQDDQGPSTVDFTMSNHSTKSVTYTNQDGINKPMNSHPSFNQHSQQQQHHQQQEANTAAALAAAACFGAMLSQPVAAAAAASHAAASVTKSTTGVVGDMSASLPQSSGTGVDGHTNTAAAPSNIGIVLPSPSPAGYGGLAPPPQPQPPPAPPPPPPPPASAAVAAAAAAAVAAAVVSSAGPSAAVAAMSAAHLATSSFSRAHSGPHVSCTSTIPALCASTNRYLSTMNPPVSVVSLDHHHRQIYGPDDSFSLRMTCPSSSASQQQQEICSVSSGLSSSTATAVYTATMTTAVAAAAMAAAAAVEEHNQKKNAAAAAMAAFNESAALAHEVQSLSRMADHVSHPSDSLSPANHITTAQPSHSDISSPYLNAEMPGGQYNHRCRIPSTTASRRQQQQAARFSHFDMDEDESYGEESNYGDEEEYEIQDTATDPNVVPRISRSCTPDRNFGRNPPLFNSLRKRAYSFPRLEKDSFSESKSHLSPQSSKASNIMPYHHERGLPSKRPKLENVERGVVSSRHRIYRRCQNRLQQQQQHLDVESEIDEEEEFCYTPEEADFYSPSSVVTPPSFRERICDLERENAQLRARLKGIVREHKFLKDENRSLMEQNRRLKKCVPTMSSSGKHSIPQLSSRHWVIQSLKNGSQSSVAVSVPKRRKSGCKSKFFWSDAVSGVL</sequence>
<evidence type="ECO:0000313" key="10">
    <source>
        <dbReference type="Proteomes" id="UP000274504"/>
    </source>
</evidence>
<reference evidence="11" key="1">
    <citation type="submission" date="2016-04" db="UniProtKB">
        <authorList>
            <consortium name="WormBaseParasite"/>
        </authorList>
    </citation>
    <scope>IDENTIFICATION</scope>
</reference>
<keyword evidence="6" id="KW-0175">Coiled coil</keyword>
<feature type="zinc finger region" description="C3H1-type" evidence="5">
    <location>
        <begin position="19"/>
        <end position="46"/>
    </location>
</feature>
<feature type="zinc finger region" description="C3H1-type" evidence="5">
    <location>
        <begin position="108"/>
        <end position="135"/>
    </location>
</feature>
<accession>A0A158QF26</accession>
<feature type="domain" description="C3H1-type" evidence="8">
    <location>
        <begin position="108"/>
        <end position="135"/>
    </location>
</feature>
<dbReference type="PANTHER" id="PTHR12675">
    <property type="entry name" value="MUSCLEBLIND-LIKE PROTEIN"/>
    <property type="match status" value="1"/>
</dbReference>
<protein>
    <submittedName>
        <fullName evidence="11">Zinc finger CCCH domain-containing protein 10</fullName>
    </submittedName>
</protein>
<keyword evidence="3 5" id="KW-0863">Zinc-finger</keyword>
<dbReference type="WBParaSite" id="HDID_0000824701-mRNA-1">
    <property type="protein sequence ID" value="HDID_0000824701-mRNA-1"/>
    <property type="gene ID" value="HDID_0000824701"/>
</dbReference>
<keyword evidence="4 5" id="KW-0862">Zinc</keyword>
<keyword evidence="2" id="KW-0677">Repeat</keyword>